<proteinExistence type="inferred from homology"/>
<organism evidence="6 7">
    <name type="scientific">Deminuibacter soli</name>
    <dbReference type="NCBI Taxonomy" id="2291815"/>
    <lineage>
        <taxon>Bacteria</taxon>
        <taxon>Pseudomonadati</taxon>
        <taxon>Bacteroidota</taxon>
        <taxon>Chitinophagia</taxon>
        <taxon>Chitinophagales</taxon>
        <taxon>Chitinophagaceae</taxon>
        <taxon>Deminuibacter</taxon>
    </lineage>
</organism>
<comment type="similarity">
    <text evidence="1">Belongs to the LysR transcriptional regulatory family.</text>
</comment>
<dbReference type="Pfam" id="PF00126">
    <property type="entry name" value="HTH_1"/>
    <property type="match status" value="1"/>
</dbReference>
<dbReference type="GO" id="GO:0003700">
    <property type="term" value="F:DNA-binding transcription factor activity"/>
    <property type="evidence" value="ECO:0007669"/>
    <property type="project" value="InterPro"/>
</dbReference>
<evidence type="ECO:0000259" key="5">
    <source>
        <dbReference type="PROSITE" id="PS50931"/>
    </source>
</evidence>
<feature type="domain" description="HTH lysR-type" evidence="5">
    <location>
        <begin position="1"/>
        <end position="59"/>
    </location>
</feature>
<dbReference type="EMBL" id="QTJU01000001">
    <property type="protein sequence ID" value="RFM29541.1"/>
    <property type="molecule type" value="Genomic_DNA"/>
</dbReference>
<dbReference type="GO" id="GO:0000976">
    <property type="term" value="F:transcription cis-regulatory region binding"/>
    <property type="evidence" value="ECO:0007669"/>
    <property type="project" value="TreeGrafter"/>
</dbReference>
<dbReference type="PROSITE" id="PS50931">
    <property type="entry name" value="HTH_LYSR"/>
    <property type="match status" value="1"/>
</dbReference>
<dbReference type="SUPFAM" id="SSF53850">
    <property type="entry name" value="Periplasmic binding protein-like II"/>
    <property type="match status" value="1"/>
</dbReference>
<evidence type="ECO:0000256" key="4">
    <source>
        <dbReference type="ARBA" id="ARBA00023163"/>
    </source>
</evidence>
<keyword evidence="7" id="KW-1185">Reference proteome</keyword>
<dbReference type="InterPro" id="IPR000847">
    <property type="entry name" value="LysR_HTH_N"/>
</dbReference>
<dbReference type="Gene3D" id="3.40.190.10">
    <property type="entry name" value="Periplasmic binding protein-like II"/>
    <property type="match status" value="2"/>
</dbReference>
<protein>
    <submittedName>
        <fullName evidence="6">LysR family transcriptional regulator</fullName>
    </submittedName>
</protein>
<dbReference type="PRINTS" id="PR00039">
    <property type="entry name" value="HTHLYSR"/>
</dbReference>
<sequence length="297" mass="34068">MLFDFRLQVFRTVALRLNFTKAAEELFITQPAVTKHIHELESHFKVKLFDRNGTRIRLTSAGEVLLQHTEQLFAVYRNIEFDMGDLVKQHNGKLQLGASMTIAPYILPPILAAFHRKYPAIKVNLTSGNTQHMEQALEQKSIDLAVVEGRSRNQNIRYTEFLKDEIVLVSNIQHPWAKKDYLKPEELKQVPLLLREPGSGTQEVLEHALKQIGIKVSQLQTEMQLNSTEIIKAYLLSAPCMAFLSVHAVLKELQNKECRIVPVKGLQIERNFYFARMQGQSEALPELFMKFASHYNG</sequence>
<dbReference type="PANTHER" id="PTHR30126:SF39">
    <property type="entry name" value="HTH-TYPE TRANSCRIPTIONAL REGULATOR CYSL"/>
    <property type="match status" value="1"/>
</dbReference>
<dbReference type="Proteomes" id="UP000261284">
    <property type="component" value="Unassembled WGS sequence"/>
</dbReference>
<evidence type="ECO:0000256" key="2">
    <source>
        <dbReference type="ARBA" id="ARBA00023015"/>
    </source>
</evidence>
<dbReference type="SUPFAM" id="SSF46785">
    <property type="entry name" value="Winged helix' DNA-binding domain"/>
    <property type="match status" value="1"/>
</dbReference>
<dbReference type="InterPro" id="IPR036390">
    <property type="entry name" value="WH_DNA-bd_sf"/>
</dbReference>
<dbReference type="InterPro" id="IPR005119">
    <property type="entry name" value="LysR_subst-bd"/>
</dbReference>
<name>A0A3E1NNN2_9BACT</name>
<dbReference type="RefSeq" id="WP_116845299.1">
    <property type="nucleotide sequence ID" value="NZ_QTJU01000001.1"/>
</dbReference>
<comment type="caution">
    <text evidence="6">The sequence shown here is derived from an EMBL/GenBank/DDBJ whole genome shotgun (WGS) entry which is preliminary data.</text>
</comment>
<reference evidence="6 7" key="1">
    <citation type="submission" date="2018-08" db="EMBL/GenBank/DDBJ databases">
        <title>Chitinophagaceae sp. K23C18032701, a novel bacterium isolated from forest soil.</title>
        <authorList>
            <person name="Wang C."/>
        </authorList>
    </citation>
    <scope>NUCLEOTIDE SEQUENCE [LARGE SCALE GENOMIC DNA]</scope>
    <source>
        <strain evidence="6 7">K23C18032701</strain>
    </source>
</reference>
<dbReference type="Pfam" id="PF03466">
    <property type="entry name" value="LysR_substrate"/>
    <property type="match status" value="1"/>
</dbReference>
<gene>
    <name evidence="6" type="ORF">DXN05_00715</name>
</gene>
<accession>A0A3E1NNN2</accession>
<keyword evidence="2" id="KW-0805">Transcription regulation</keyword>
<dbReference type="CDD" id="cd08420">
    <property type="entry name" value="PBP2_CysL_like"/>
    <property type="match status" value="1"/>
</dbReference>
<dbReference type="InterPro" id="IPR036388">
    <property type="entry name" value="WH-like_DNA-bd_sf"/>
</dbReference>
<evidence type="ECO:0000313" key="7">
    <source>
        <dbReference type="Proteomes" id="UP000261284"/>
    </source>
</evidence>
<evidence type="ECO:0000313" key="6">
    <source>
        <dbReference type="EMBL" id="RFM29541.1"/>
    </source>
</evidence>
<dbReference type="PANTHER" id="PTHR30126">
    <property type="entry name" value="HTH-TYPE TRANSCRIPTIONAL REGULATOR"/>
    <property type="match status" value="1"/>
</dbReference>
<evidence type="ECO:0000256" key="3">
    <source>
        <dbReference type="ARBA" id="ARBA00023125"/>
    </source>
</evidence>
<dbReference type="AlphaFoldDB" id="A0A3E1NNN2"/>
<dbReference type="FunFam" id="1.10.10.10:FF:000001">
    <property type="entry name" value="LysR family transcriptional regulator"/>
    <property type="match status" value="1"/>
</dbReference>
<dbReference type="Gene3D" id="1.10.10.10">
    <property type="entry name" value="Winged helix-like DNA-binding domain superfamily/Winged helix DNA-binding domain"/>
    <property type="match status" value="1"/>
</dbReference>
<keyword evidence="3" id="KW-0238">DNA-binding</keyword>
<evidence type="ECO:0000256" key="1">
    <source>
        <dbReference type="ARBA" id="ARBA00009437"/>
    </source>
</evidence>
<keyword evidence="4" id="KW-0804">Transcription</keyword>
<dbReference type="OrthoDB" id="9785745at2"/>